<accession>A0A1M7B0F7</accession>
<keyword evidence="4" id="KW-1185">Reference proteome</keyword>
<dbReference type="EMBL" id="FRAP01000031">
    <property type="protein sequence ID" value="SHL48451.1"/>
    <property type="molecule type" value="Genomic_DNA"/>
</dbReference>
<dbReference type="OrthoDB" id="4704294at2"/>
<dbReference type="GO" id="GO:0051920">
    <property type="term" value="F:peroxiredoxin activity"/>
    <property type="evidence" value="ECO:0007669"/>
    <property type="project" value="InterPro"/>
</dbReference>
<dbReference type="InterPro" id="IPR003779">
    <property type="entry name" value="CMD-like"/>
</dbReference>
<organism evidence="3 4">
    <name type="scientific">Pseudonocardia thermophila</name>
    <dbReference type="NCBI Taxonomy" id="1848"/>
    <lineage>
        <taxon>Bacteria</taxon>
        <taxon>Bacillati</taxon>
        <taxon>Actinomycetota</taxon>
        <taxon>Actinomycetes</taxon>
        <taxon>Pseudonocardiales</taxon>
        <taxon>Pseudonocardiaceae</taxon>
        <taxon>Pseudonocardia</taxon>
    </lineage>
</organism>
<dbReference type="STRING" id="1848.SAMN05443637_1314"/>
<gene>
    <name evidence="3" type="ORF">SAMN05443637_1314</name>
</gene>
<evidence type="ECO:0000313" key="4">
    <source>
        <dbReference type="Proteomes" id="UP000184363"/>
    </source>
</evidence>
<proteinExistence type="predicted"/>
<sequence length="185" mass="20019">MSSSEAGSAPRIALPGGHSRPDWGTPLDDLLADYARAAVRARTVDPYITEIVRLRCAQTHDCRRCAALRATDAVAAGVDEAVVDKIRRWQQSDLPPAAKAALRLADAMILYPGDAGPDLREELRRHFTEEQIAEICLDVVKWSRQKVYVAFRTEAPTWDGLAGVSFDADGNAHPGAPLQTAAATS</sequence>
<reference evidence="3 4" key="1">
    <citation type="submission" date="2016-11" db="EMBL/GenBank/DDBJ databases">
        <authorList>
            <person name="Jaros S."/>
            <person name="Januszkiewicz K."/>
            <person name="Wedrychowicz H."/>
        </authorList>
    </citation>
    <scope>NUCLEOTIDE SEQUENCE [LARGE SCALE GENOMIC DNA]</scope>
    <source>
        <strain evidence="3 4">DSM 43832</strain>
    </source>
</reference>
<protein>
    <submittedName>
        <fullName evidence="3">Carboxymuconolactone decarboxylase family protein</fullName>
    </submittedName>
</protein>
<dbReference type="AlphaFoldDB" id="A0A1M7B0F7"/>
<dbReference type="Proteomes" id="UP000184363">
    <property type="component" value="Unassembled WGS sequence"/>
</dbReference>
<dbReference type="RefSeq" id="WP_073460440.1">
    <property type="nucleotide sequence ID" value="NZ_CALGVN010000002.1"/>
</dbReference>
<dbReference type="SUPFAM" id="SSF69118">
    <property type="entry name" value="AhpD-like"/>
    <property type="match status" value="1"/>
</dbReference>
<evidence type="ECO:0000313" key="3">
    <source>
        <dbReference type="EMBL" id="SHL48451.1"/>
    </source>
</evidence>
<feature type="domain" description="Carboxymuconolactone decarboxylase-like" evidence="2">
    <location>
        <begin position="29"/>
        <end position="106"/>
    </location>
</feature>
<dbReference type="Gene3D" id="1.20.1290.10">
    <property type="entry name" value="AhpD-like"/>
    <property type="match status" value="1"/>
</dbReference>
<evidence type="ECO:0000259" key="2">
    <source>
        <dbReference type="Pfam" id="PF02627"/>
    </source>
</evidence>
<evidence type="ECO:0000256" key="1">
    <source>
        <dbReference type="SAM" id="MobiDB-lite"/>
    </source>
</evidence>
<feature type="region of interest" description="Disordered" evidence="1">
    <location>
        <begin position="1"/>
        <end position="20"/>
    </location>
</feature>
<name>A0A1M7B0F7_PSETH</name>
<dbReference type="Pfam" id="PF02627">
    <property type="entry name" value="CMD"/>
    <property type="match status" value="1"/>
</dbReference>
<dbReference type="InterPro" id="IPR029032">
    <property type="entry name" value="AhpD-like"/>
</dbReference>